<keyword evidence="4" id="KW-0479">Metal-binding</keyword>
<dbReference type="PANTHER" id="PTHR21339">
    <property type="entry name" value="RADICAL S-ADENOSYL METHIONINE DOMAIN-CONTAINING PROTEIN 2"/>
    <property type="match status" value="1"/>
</dbReference>
<evidence type="ECO:0000313" key="10">
    <source>
        <dbReference type="EMBL" id="KAH7242744.1"/>
    </source>
</evidence>
<evidence type="ECO:0000256" key="7">
    <source>
        <dbReference type="ARBA" id="ARBA00023118"/>
    </source>
</evidence>
<comment type="cofactor">
    <cofactor evidence="1">
        <name>[4Fe-4S] cluster</name>
        <dbReference type="ChEBI" id="CHEBI:49883"/>
    </cofactor>
</comment>
<dbReference type="GO" id="GO:0051607">
    <property type="term" value="P:defense response to virus"/>
    <property type="evidence" value="ECO:0007669"/>
    <property type="project" value="UniProtKB-KW"/>
</dbReference>
<dbReference type="PANTHER" id="PTHR21339:SF0">
    <property type="entry name" value="S-ADENOSYLMETHIONINE-DEPENDENT NUCLEOTIDE DEHYDRATASE RSAD2"/>
    <property type="match status" value="1"/>
</dbReference>
<protein>
    <recommendedName>
        <fullName evidence="9">Radical SAM core domain-containing protein</fullName>
    </recommendedName>
</protein>
<dbReference type="SUPFAM" id="SSF102114">
    <property type="entry name" value="Radical SAM enzymes"/>
    <property type="match status" value="1"/>
</dbReference>
<dbReference type="GO" id="GO:0046872">
    <property type="term" value="F:metal ion binding"/>
    <property type="evidence" value="ECO:0007669"/>
    <property type="project" value="UniProtKB-KW"/>
</dbReference>
<dbReference type="PROSITE" id="PS51918">
    <property type="entry name" value="RADICAL_SAM"/>
    <property type="match status" value="1"/>
</dbReference>
<keyword evidence="2" id="KW-0004">4Fe-4S</keyword>
<evidence type="ECO:0000256" key="3">
    <source>
        <dbReference type="ARBA" id="ARBA00022691"/>
    </source>
</evidence>
<dbReference type="CDD" id="cd01335">
    <property type="entry name" value="Radical_SAM"/>
    <property type="match status" value="1"/>
</dbReference>
<keyword evidence="7" id="KW-0051">Antiviral defense</keyword>
<dbReference type="AlphaFoldDB" id="A0A8K0WAK0"/>
<evidence type="ECO:0000313" key="11">
    <source>
        <dbReference type="Proteomes" id="UP000813427"/>
    </source>
</evidence>
<dbReference type="InterPro" id="IPR006638">
    <property type="entry name" value="Elp3/MiaA/NifB-like_rSAM"/>
</dbReference>
<evidence type="ECO:0000256" key="8">
    <source>
        <dbReference type="ARBA" id="ARBA00023128"/>
    </source>
</evidence>
<dbReference type="SFLD" id="SFLDG01088">
    <property type="entry name" value="antiviral_proteins"/>
    <property type="match status" value="1"/>
</dbReference>
<dbReference type="InterPro" id="IPR058240">
    <property type="entry name" value="rSAM_sf"/>
</dbReference>
<comment type="caution">
    <text evidence="10">The sequence shown here is derived from an EMBL/GenBank/DDBJ whole genome shotgun (WGS) entry which is preliminary data.</text>
</comment>
<sequence length="303" mass="34525">MCQSCYHQPHLAQKDVCQNANVPVSVNYFPSRKCNYTCGFCFHTDISSSVLPVEEAKRGLKLLKEAGMRKLNIAGGEPFLYPRLLSELLRHGKEELGIESISIVSNGSKITERWMQQNYQWLDILAISCDSFNSVTNKKIGRGDDGGNVTRLFRIADWCMEYGIKFKLNTVVNVHNWDEDMAADIERLAPFRWKAFQAFLVTEEQWKIFCDRHKHLPCYVPEDNNSMASSYLLLDEDMCFLDKGEGMMTKSESILKVGVQRAMGQVIWDKTSFVDRGGIYDWGRSDIVQDGGCSGGKSKDLQW</sequence>
<dbReference type="InterPro" id="IPR007197">
    <property type="entry name" value="rSAM"/>
</dbReference>
<accession>A0A8K0WAK0</accession>
<dbReference type="InterPro" id="IPR051196">
    <property type="entry name" value="RSAD2/Viperin_antiviral"/>
</dbReference>
<dbReference type="GO" id="GO:0051539">
    <property type="term" value="F:4 iron, 4 sulfur cluster binding"/>
    <property type="evidence" value="ECO:0007669"/>
    <property type="project" value="UniProtKB-KW"/>
</dbReference>
<keyword evidence="5" id="KW-0408">Iron</keyword>
<evidence type="ECO:0000259" key="9">
    <source>
        <dbReference type="PROSITE" id="PS51918"/>
    </source>
</evidence>
<evidence type="ECO:0000256" key="1">
    <source>
        <dbReference type="ARBA" id="ARBA00001966"/>
    </source>
</evidence>
<dbReference type="InterPro" id="IPR013785">
    <property type="entry name" value="Aldolase_TIM"/>
</dbReference>
<evidence type="ECO:0000256" key="6">
    <source>
        <dbReference type="ARBA" id="ARBA00023014"/>
    </source>
</evidence>
<gene>
    <name evidence="10" type="ORF">BKA59DRAFT_530611</name>
</gene>
<evidence type="ECO:0000256" key="5">
    <source>
        <dbReference type="ARBA" id="ARBA00023004"/>
    </source>
</evidence>
<dbReference type="Gene3D" id="3.20.20.70">
    <property type="entry name" value="Aldolase class I"/>
    <property type="match status" value="1"/>
</dbReference>
<name>A0A8K0WAK0_9HYPO</name>
<reference evidence="10" key="1">
    <citation type="journal article" date="2021" name="Nat. Commun.">
        <title>Genetic determinants of endophytism in the Arabidopsis root mycobiome.</title>
        <authorList>
            <person name="Mesny F."/>
            <person name="Miyauchi S."/>
            <person name="Thiergart T."/>
            <person name="Pickel B."/>
            <person name="Atanasova L."/>
            <person name="Karlsson M."/>
            <person name="Huettel B."/>
            <person name="Barry K.W."/>
            <person name="Haridas S."/>
            <person name="Chen C."/>
            <person name="Bauer D."/>
            <person name="Andreopoulos W."/>
            <person name="Pangilinan J."/>
            <person name="LaButti K."/>
            <person name="Riley R."/>
            <person name="Lipzen A."/>
            <person name="Clum A."/>
            <person name="Drula E."/>
            <person name="Henrissat B."/>
            <person name="Kohler A."/>
            <person name="Grigoriev I.V."/>
            <person name="Martin F.M."/>
            <person name="Hacquard S."/>
        </authorList>
    </citation>
    <scope>NUCLEOTIDE SEQUENCE</scope>
    <source>
        <strain evidence="10">MPI-SDFR-AT-0068</strain>
    </source>
</reference>
<dbReference type="OrthoDB" id="549750at2759"/>
<evidence type="ECO:0000256" key="2">
    <source>
        <dbReference type="ARBA" id="ARBA00022485"/>
    </source>
</evidence>
<organism evidence="10 11">
    <name type="scientific">Fusarium tricinctum</name>
    <dbReference type="NCBI Taxonomy" id="61284"/>
    <lineage>
        <taxon>Eukaryota</taxon>
        <taxon>Fungi</taxon>
        <taxon>Dikarya</taxon>
        <taxon>Ascomycota</taxon>
        <taxon>Pezizomycotina</taxon>
        <taxon>Sordariomycetes</taxon>
        <taxon>Hypocreomycetidae</taxon>
        <taxon>Hypocreales</taxon>
        <taxon>Nectriaceae</taxon>
        <taxon>Fusarium</taxon>
        <taxon>Fusarium tricinctum species complex</taxon>
    </lineage>
</organism>
<dbReference type="SFLD" id="SFLDG01067">
    <property type="entry name" value="SPASM/twitch_domain_containing"/>
    <property type="match status" value="1"/>
</dbReference>
<evidence type="ECO:0000256" key="4">
    <source>
        <dbReference type="ARBA" id="ARBA00022723"/>
    </source>
</evidence>
<dbReference type="GO" id="GO:0003824">
    <property type="term" value="F:catalytic activity"/>
    <property type="evidence" value="ECO:0007669"/>
    <property type="project" value="InterPro"/>
</dbReference>
<proteinExistence type="predicted"/>
<dbReference type="Proteomes" id="UP000813427">
    <property type="component" value="Unassembled WGS sequence"/>
</dbReference>
<keyword evidence="8" id="KW-0496">Mitochondrion</keyword>
<dbReference type="SFLD" id="SFLDS00029">
    <property type="entry name" value="Radical_SAM"/>
    <property type="match status" value="1"/>
</dbReference>
<keyword evidence="11" id="KW-1185">Reference proteome</keyword>
<dbReference type="Pfam" id="PF04055">
    <property type="entry name" value="Radical_SAM"/>
    <property type="match status" value="1"/>
</dbReference>
<keyword evidence="3" id="KW-0949">S-adenosyl-L-methionine</keyword>
<dbReference type="EMBL" id="JAGPXF010000005">
    <property type="protein sequence ID" value="KAH7242744.1"/>
    <property type="molecule type" value="Genomic_DNA"/>
</dbReference>
<keyword evidence="6" id="KW-0411">Iron-sulfur</keyword>
<feature type="domain" description="Radical SAM core" evidence="9">
    <location>
        <begin position="16"/>
        <end position="219"/>
    </location>
</feature>
<dbReference type="NCBIfam" id="NF038283">
    <property type="entry name" value="viperin_w_prok"/>
    <property type="match status" value="1"/>
</dbReference>
<dbReference type="SMART" id="SM00729">
    <property type="entry name" value="Elp3"/>
    <property type="match status" value="1"/>
</dbReference>